<dbReference type="InParanoid" id="W7XCK2"/>
<dbReference type="GeneID" id="24442424"/>
<dbReference type="RefSeq" id="XP_012655965.1">
    <property type="nucleotide sequence ID" value="XM_012800511.1"/>
</dbReference>
<reference evidence="2" key="1">
    <citation type="journal article" date="2006" name="PLoS Biol.">
        <title>Macronuclear genome sequence of the ciliate Tetrahymena thermophila, a model eukaryote.</title>
        <authorList>
            <person name="Eisen J.A."/>
            <person name="Coyne R.S."/>
            <person name="Wu M."/>
            <person name="Wu D."/>
            <person name="Thiagarajan M."/>
            <person name="Wortman J.R."/>
            <person name="Badger J.H."/>
            <person name="Ren Q."/>
            <person name="Amedeo P."/>
            <person name="Jones K.M."/>
            <person name="Tallon L.J."/>
            <person name="Delcher A.L."/>
            <person name="Salzberg S.L."/>
            <person name="Silva J.C."/>
            <person name="Haas B.J."/>
            <person name="Majoros W.H."/>
            <person name="Farzad M."/>
            <person name="Carlton J.M."/>
            <person name="Smith R.K. Jr."/>
            <person name="Garg J."/>
            <person name="Pearlman R.E."/>
            <person name="Karrer K.M."/>
            <person name="Sun L."/>
            <person name="Manning G."/>
            <person name="Elde N.C."/>
            <person name="Turkewitz A.P."/>
            <person name="Asai D.J."/>
            <person name="Wilkes D.E."/>
            <person name="Wang Y."/>
            <person name="Cai H."/>
            <person name="Collins K."/>
            <person name="Stewart B.A."/>
            <person name="Lee S.R."/>
            <person name="Wilamowska K."/>
            <person name="Weinberg Z."/>
            <person name="Ruzzo W.L."/>
            <person name="Wloga D."/>
            <person name="Gaertig J."/>
            <person name="Frankel J."/>
            <person name="Tsao C.-C."/>
            <person name="Gorovsky M.A."/>
            <person name="Keeling P.J."/>
            <person name="Waller R.F."/>
            <person name="Patron N.J."/>
            <person name="Cherry J.M."/>
            <person name="Stover N.A."/>
            <person name="Krieger C.J."/>
            <person name="del Toro C."/>
            <person name="Ryder H.F."/>
            <person name="Williamson S.C."/>
            <person name="Barbeau R.A."/>
            <person name="Hamilton E.P."/>
            <person name="Orias E."/>
        </authorList>
    </citation>
    <scope>NUCLEOTIDE SEQUENCE [LARGE SCALE GENOMIC DNA]</scope>
    <source>
        <strain evidence="2">SB210</strain>
    </source>
</reference>
<dbReference type="Pfam" id="PF13516">
    <property type="entry name" value="LRR_6"/>
    <property type="match status" value="3"/>
</dbReference>
<sequence length="150" mass="16656">MKQQIKYYHQLEEFQNSSLQSHQVLHIDLSENEISDQGVLVLGSALENCTNLSNLTLCLVVNQIGDQGASALGFSLANCTNLSNLTLDFRGNEIGDQGALVLGFTLANCTNLSKLELYLGENQIHQSQQLKVKSKCLKSKRLVTFEICFY</sequence>
<dbReference type="AlphaFoldDB" id="W7XCK2"/>
<dbReference type="Gene3D" id="3.80.10.10">
    <property type="entry name" value="Ribonuclease Inhibitor"/>
    <property type="match status" value="1"/>
</dbReference>
<dbReference type="InterPro" id="IPR001611">
    <property type="entry name" value="Leu-rich_rpt"/>
</dbReference>
<organism evidence="1 2">
    <name type="scientific">Tetrahymena thermophila (strain SB210)</name>
    <dbReference type="NCBI Taxonomy" id="312017"/>
    <lineage>
        <taxon>Eukaryota</taxon>
        <taxon>Sar</taxon>
        <taxon>Alveolata</taxon>
        <taxon>Ciliophora</taxon>
        <taxon>Intramacronucleata</taxon>
        <taxon>Oligohymenophorea</taxon>
        <taxon>Hymenostomatida</taxon>
        <taxon>Tetrahymenina</taxon>
        <taxon>Tetrahymenidae</taxon>
        <taxon>Tetrahymena</taxon>
    </lineage>
</organism>
<dbReference type="InterPro" id="IPR032675">
    <property type="entry name" value="LRR_dom_sf"/>
</dbReference>
<protein>
    <submittedName>
        <fullName evidence="1">DNA topoisomerase, putative</fullName>
    </submittedName>
</protein>
<dbReference type="EMBL" id="GG662349">
    <property type="protein sequence ID" value="EWS71501.1"/>
    <property type="molecule type" value="Genomic_DNA"/>
</dbReference>
<dbReference type="SUPFAM" id="SSF52047">
    <property type="entry name" value="RNI-like"/>
    <property type="match status" value="1"/>
</dbReference>
<proteinExistence type="predicted"/>
<evidence type="ECO:0000313" key="1">
    <source>
        <dbReference type="EMBL" id="EWS71501.1"/>
    </source>
</evidence>
<keyword evidence="2" id="KW-1185">Reference proteome</keyword>
<dbReference type="Proteomes" id="UP000009168">
    <property type="component" value="Unassembled WGS sequence"/>
</dbReference>
<gene>
    <name evidence="1" type="ORF">TTHERM_001525431</name>
</gene>
<accession>W7XCK2</accession>
<dbReference type="KEGG" id="tet:TTHERM_001525431"/>
<evidence type="ECO:0000313" key="2">
    <source>
        <dbReference type="Proteomes" id="UP000009168"/>
    </source>
</evidence>
<name>W7XCK2_TETTS</name>